<dbReference type="EMBL" id="CP012109">
    <property type="protein sequence ID" value="AKQ67455.1"/>
    <property type="molecule type" value="Genomic_DNA"/>
</dbReference>
<dbReference type="Proteomes" id="UP000009026">
    <property type="component" value="Chromosome"/>
</dbReference>
<dbReference type="STRING" id="1297742.A176_004367"/>
<accession>A0A0H4X1F3</accession>
<evidence type="ECO:0000313" key="3">
    <source>
        <dbReference type="Proteomes" id="UP000009026"/>
    </source>
</evidence>
<proteinExistence type="predicted"/>
<keyword evidence="3" id="KW-1185">Reference proteome</keyword>
<protein>
    <submittedName>
        <fullName evidence="2">Uncharacterized protein</fullName>
    </submittedName>
</protein>
<name>A0A0H4X1F3_9BACT</name>
<reference evidence="2 3" key="1">
    <citation type="journal article" date="2016" name="PLoS ONE">
        <title>Complete Genome Sequence and Comparative Genomics of a Novel Myxobacterium Myxococcus hansupus.</title>
        <authorList>
            <person name="Sharma G."/>
            <person name="Narwani T."/>
            <person name="Subramanian S."/>
        </authorList>
    </citation>
    <scope>NUCLEOTIDE SEQUENCE [LARGE SCALE GENOMIC DNA]</scope>
    <source>
        <strain evidence="3">mixupus</strain>
    </source>
</reference>
<evidence type="ECO:0000313" key="2">
    <source>
        <dbReference type="EMBL" id="AKQ67455.1"/>
    </source>
</evidence>
<gene>
    <name evidence="2" type="ORF">A176_004367</name>
</gene>
<dbReference type="PATRIC" id="fig|1297742.4.peg.4409"/>
<organism evidence="2 3">
    <name type="scientific">Pseudomyxococcus hansupus</name>
    <dbReference type="NCBI Taxonomy" id="1297742"/>
    <lineage>
        <taxon>Bacteria</taxon>
        <taxon>Pseudomonadati</taxon>
        <taxon>Myxococcota</taxon>
        <taxon>Myxococcia</taxon>
        <taxon>Myxococcales</taxon>
        <taxon>Cystobacterineae</taxon>
        <taxon>Myxococcaceae</taxon>
        <taxon>Pseudomyxococcus</taxon>
    </lineage>
</organism>
<evidence type="ECO:0000256" key="1">
    <source>
        <dbReference type="SAM" id="MobiDB-lite"/>
    </source>
</evidence>
<sequence length="1491" mass="162533">MEQRAAPLGLATVSTCDAAQVAWDHDTTRPDEQKACAGPWEYQAYVRPCYAEATSSACPRIGWVQKECIYYQSCRHPSFGQERTATVTHTVTVTGWKHEGIECMPGWGCNRVIEYEYDSQYDCHSAVQTVRDQEPGGWGQNVYPTVNEGPLVSQPGVSSPFTQACTITLYDVPIFFQRAEAPCPESHRAQCDSDIPIHGACRDNTHGNAPTESECGLANGGATQLSAQGLSLSSLKGTFNPAAAIDLTPTCTTCDDLPMQTPTDVNTKFQCLQARVNQLQSAGPSVELQTAATQLRRLIEVKGHLLPPARWVTARNFYRNPSYQSACGNTLQLPAISPTCDASIVHDRAALVGVCHPLTLDHVDPAVARLHLGNCLGFIDTVTVDPLCGLQPYAEPYRDVSLTLLKKVLAAPTGPSGTERQQKLAANLEAIEQWRQRALDRLYIADDYRDVDPRFWEELSGLMGAFWKGAYDSEQQMGSTLTPAALDDLSAAYMKVDRDVLLAAFEAQGTVDSALLLPVISDAFRGMVDRLRVASASHDLGCRYLTCAGGALNTEVSELWKLLGLLGDADELQAALNGATKVRSEWRTVFQRIVDQHSRLDGAASDVLADYRPTTLAFMLTRAPEQMPQIAVSFTQLVREARIRSASYEEHGLFDSVARNVLHRGMNTSPDEQQLLDGELDRVRNQLGQRVAEYQSTRAALVQGLVQDLQNQQAQSAGIARIISQVERLRLLSEDLAGLRNNVEVANARQGDFMKAFDDLVATTDLNQQVQQSTVPPISVHASNAVFPGGKAYPGDLLTQMAARVSGTAPWVYPVQAGDFVTLEVTGKWSPTCAMSQGTYHLPSTGGAMAPIQVTRTEQGPSGPQTVPVLTGPEGFMLDYQNSAFHAKSKQSVKENGTYRNYSSAQSLCAGVSASAGTPGLLESVYGASVKVYANAETCARWDKGERSSDSDIDADTDGQESRSVAAFTTGLRVPNTPFPQLPAGSLLLLEVARPAPPAQAMRLHVRNVHVLQSPYTAIAVDRDADLHLVVNDRTGCGPMPAGNLTVNVKHSRPLAPSLQQLGRAMATVRAQLRAAFPDYLRQGRLLPQDLSSLRSQAFAQLATECACNVNDPSRIPTTFNGLFSAWLEHDLATLQRQVEIRAVMREQSLMLLDLKALKDDLAMAQAEARWVRMLPLWNLRHLDGSRLDAQTRTVVTTLNQYLYPIIHLRYPSVITALANDAASRADLLELVNMDWMGPAMARAERVLDVEADIRDKLAAARLPTNPLTPKYVALTFPRPGFSARTPYRQVSDSRASQVWNHLLTTNIASFTVLPEDFYAATGGNAQLLCQEGSPVIRAMGLFVLVNGVDGGALSGALATRPYTRMDSQLSFPTLSGLESYRQLNEEWLSGGIPVTYGGPLDALSHFNQYALPHRAGNGLSPFTRFDINGTVLMEPIIPGESPIIDVATELVLVFQVEPRQLVSPMTWIRTCRTATSLTAQAEPTAELNLH</sequence>
<feature type="region of interest" description="Disordered" evidence="1">
    <location>
        <begin position="943"/>
        <end position="962"/>
    </location>
</feature>
<dbReference type="KEGG" id="mym:A176_004367"/>